<dbReference type="Pfam" id="PF13676">
    <property type="entry name" value="TIR_2"/>
    <property type="match status" value="1"/>
</dbReference>
<reference evidence="3 4" key="1">
    <citation type="submission" date="2017-04" db="EMBL/GenBank/DDBJ databases">
        <authorList>
            <person name="Afonso C.L."/>
            <person name="Miller P.J."/>
            <person name="Scott M.A."/>
            <person name="Spackman E."/>
            <person name="Goraichik I."/>
            <person name="Dimitrov K.M."/>
            <person name="Suarez D.L."/>
            <person name="Swayne D.E."/>
        </authorList>
    </citation>
    <scope>NUCLEOTIDE SEQUENCE [LARGE SCALE GENOMIC DNA]</scope>
    <source>
        <strain evidence="3 4">CGMCC 1.12644</strain>
    </source>
</reference>
<dbReference type="AlphaFoldDB" id="A0A1W2EQQ3"/>
<dbReference type="InterPro" id="IPR000157">
    <property type="entry name" value="TIR_dom"/>
</dbReference>
<dbReference type="PROSITE" id="PS50104">
    <property type="entry name" value="TIR"/>
    <property type="match status" value="1"/>
</dbReference>
<dbReference type="Proteomes" id="UP000192330">
    <property type="component" value="Unassembled WGS sequence"/>
</dbReference>
<dbReference type="SMART" id="SM00255">
    <property type="entry name" value="TIR"/>
    <property type="match status" value="1"/>
</dbReference>
<keyword evidence="1" id="KW-1133">Transmembrane helix</keyword>
<organism evidence="3 4">
    <name type="scientific">Primorskyibacter flagellatus</name>
    <dbReference type="NCBI Taxonomy" id="1387277"/>
    <lineage>
        <taxon>Bacteria</taxon>
        <taxon>Pseudomonadati</taxon>
        <taxon>Pseudomonadota</taxon>
        <taxon>Alphaproteobacteria</taxon>
        <taxon>Rhodobacterales</taxon>
        <taxon>Roseobacteraceae</taxon>
        <taxon>Primorskyibacter</taxon>
    </lineage>
</organism>
<evidence type="ECO:0000259" key="2">
    <source>
        <dbReference type="PROSITE" id="PS50104"/>
    </source>
</evidence>
<name>A0A1W2EQQ3_9RHOB</name>
<dbReference type="GO" id="GO:0007165">
    <property type="term" value="P:signal transduction"/>
    <property type="evidence" value="ECO:0007669"/>
    <property type="project" value="InterPro"/>
</dbReference>
<protein>
    <submittedName>
        <fullName evidence="3">TIR domain-containing protein</fullName>
    </submittedName>
</protein>
<evidence type="ECO:0000313" key="4">
    <source>
        <dbReference type="Proteomes" id="UP000192330"/>
    </source>
</evidence>
<dbReference type="Gene3D" id="3.40.50.10140">
    <property type="entry name" value="Toll/interleukin-1 receptor homology (TIR) domain"/>
    <property type="match status" value="1"/>
</dbReference>
<sequence length="820" mass="91863">MPSDPIRDAFLSYAREDLRDARRLYALLEDADISVAMDVEDLAPGERFQERLDKLLEGSAKLVYLATEQSKASDPCQDELALAAREGKPILPVLLDDTPASVIPSELSDLHYTRLRSSDDWEAGLGALAQSLKTDLAWERTKASYLLLDFEGKGLLQTREALREAEQWARQRPRNTEPIPPAVWKLLSRSRARLDKRRRLFVGLGLGGLTGVIAVSVMVSWLSIQARQQGDLALSQSLAGIESVVRDAANENRNSEDALTDSLIDSGCNIAARLSVDGRIPRSPATVLACDIHYALSTNGPETGDEQHAFLNAEFARLDEAAGDYVEKRLAGDLTDVASLDALDEAMELHFDVLDLRHGRVDIVPITEYSEELETALTYAGHWLELLIAFGEAGAADLANRAAGTTAYWGSTAAIWLLDGEHTPEKPDALIDDSLEKVLQFDTRMSQAIADAATTRDASVPAPDISFFHDMLIDVLVSLGEDATQERMPTYFTEALRLVPRLPEEQRADRLSEVSLQTWTHRYRSIPEDDFPGHDALLNDMIAGVDNVLSGDTAAARAAQPKYDELLEALVAFMHEILDDQRDIAIELASTDPPAAHTMLADTLPLRQDLYRKSSDESAWARLFILSGEERLALFEDDMGLIDDAQTRRIETRARLTALDLDRATLDRDERTEYARLEDHLHQAFYRQIDTMRNEASKVFGEEDTATAIAHMQRLRQTDRAWDLALPEPREFDRVYTLESGLQLGSYLWDANRKDEAGDVVRRAIREYLPIKDYEFSDGDNARRAREAWEVTQRWIEAYDWSETELTPISTLLPLDKDVE</sequence>
<keyword evidence="1" id="KW-0472">Membrane</keyword>
<evidence type="ECO:0000256" key="1">
    <source>
        <dbReference type="SAM" id="Phobius"/>
    </source>
</evidence>
<dbReference type="EMBL" id="FWYD01000038">
    <property type="protein sequence ID" value="SMD12054.1"/>
    <property type="molecule type" value="Genomic_DNA"/>
</dbReference>
<keyword evidence="1" id="KW-0812">Transmembrane</keyword>
<feature type="transmembrane region" description="Helical" evidence="1">
    <location>
        <begin position="200"/>
        <end position="222"/>
    </location>
</feature>
<dbReference type="SUPFAM" id="SSF52200">
    <property type="entry name" value="Toll/Interleukin receptor TIR domain"/>
    <property type="match status" value="1"/>
</dbReference>
<dbReference type="RefSeq" id="WP_084355110.1">
    <property type="nucleotide sequence ID" value="NZ_FWYD01000038.1"/>
</dbReference>
<dbReference type="InterPro" id="IPR035897">
    <property type="entry name" value="Toll_tir_struct_dom_sf"/>
</dbReference>
<keyword evidence="4" id="KW-1185">Reference proteome</keyword>
<gene>
    <name evidence="3" type="ORF">SAMN06295998_1384</name>
</gene>
<accession>A0A1W2EQQ3</accession>
<feature type="domain" description="TIR" evidence="2">
    <location>
        <begin position="5"/>
        <end position="136"/>
    </location>
</feature>
<dbReference type="STRING" id="1387277.SAMN06295998_1384"/>
<evidence type="ECO:0000313" key="3">
    <source>
        <dbReference type="EMBL" id="SMD12054.1"/>
    </source>
</evidence>
<dbReference type="OrthoDB" id="8256315at2"/>
<proteinExistence type="predicted"/>